<dbReference type="AlphaFoldDB" id="A0ABD5VNH4"/>
<comment type="caution">
    <text evidence="11">The sequence shown here is derived from an EMBL/GenBank/DDBJ whole genome shotgun (WGS) entry which is preliminary data.</text>
</comment>
<dbReference type="PANTHER" id="PTHR42836">
    <property type="entry name" value="7-CARBOXY-7-DEAZAGUANINE SYNTHASE"/>
    <property type="match status" value="1"/>
</dbReference>
<dbReference type="PROSITE" id="PS51918">
    <property type="entry name" value="RADICAL_SAM"/>
    <property type="match status" value="1"/>
</dbReference>
<keyword evidence="4 8" id="KW-0460">Magnesium</keyword>
<evidence type="ECO:0000259" key="10">
    <source>
        <dbReference type="PROSITE" id="PS51918"/>
    </source>
</evidence>
<dbReference type="GO" id="GO:0000287">
    <property type="term" value="F:magnesium ion binding"/>
    <property type="evidence" value="ECO:0007669"/>
    <property type="project" value="UniProtKB-UniRule"/>
</dbReference>
<dbReference type="SFLD" id="SFLDG01067">
    <property type="entry name" value="SPASM/twitch_domain_containing"/>
    <property type="match status" value="1"/>
</dbReference>
<reference evidence="11 12" key="1">
    <citation type="journal article" date="2019" name="Int. J. Syst. Evol. Microbiol.">
        <title>The Global Catalogue of Microorganisms (GCM) 10K type strain sequencing project: providing services to taxonomists for standard genome sequencing and annotation.</title>
        <authorList>
            <consortium name="The Broad Institute Genomics Platform"/>
            <consortium name="The Broad Institute Genome Sequencing Center for Infectious Disease"/>
            <person name="Wu L."/>
            <person name="Ma J."/>
        </authorList>
    </citation>
    <scope>NUCLEOTIDE SEQUENCE [LARGE SCALE GENOMIC DNA]</scope>
    <source>
        <strain evidence="11 12">GX26</strain>
    </source>
</reference>
<organism evidence="11 12">
    <name type="scientific">Halorubellus litoreus</name>
    <dbReference type="NCBI Taxonomy" id="755308"/>
    <lineage>
        <taxon>Archaea</taxon>
        <taxon>Methanobacteriati</taxon>
        <taxon>Methanobacteriota</taxon>
        <taxon>Stenosarchaea group</taxon>
        <taxon>Halobacteria</taxon>
        <taxon>Halobacteriales</taxon>
        <taxon>Halorubellaceae</taxon>
        <taxon>Halorubellus</taxon>
    </lineage>
</organism>
<evidence type="ECO:0000256" key="4">
    <source>
        <dbReference type="ARBA" id="ARBA00022842"/>
    </source>
</evidence>
<evidence type="ECO:0000256" key="1">
    <source>
        <dbReference type="ARBA" id="ARBA00022485"/>
    </source>
</evidence>
<keyword evidence="2 8" id="KW-0949">S-adenosyl-L-methionine</keyword>
<comment type="cofactor">
    <cofactor evidence="8">
        <name>Mg(2+)</name>
        <dbReference type="ChEBI" id="CHEBI:18420"/>
    </cofactor>
</comment>
<proteinExistence type="inferred from homology"/>
<feature type="compositionally biased region" description="Acidic residues" evidence="9">
    <location>
        <begin position="1"/>
        <end position="16"/>
    </location>
</feature>
<dbReference type="GO" id="GO:1904047">
    <property type="term" value="F:S-adenosyl-L-methionine binding"/>
    <property type="evidence" value="ECO:0007669"/>
    <property type="project" value="UniProtKB-UniRule"/>
</dbReference>
<dbReference type="SFLD" id="SFLDS00029">
    <property type="entry name" value="Radical_SAM"/>
    <property type="match status" value="1"/>
</dbReference>
<dbReference type="GO" id="GO:0051539">
    <property type="term" value="F:4 iron, 4 sulfur cluster binding"/>
    <property type="evidence" value="ECO:0007669"/>
    <property type="project" value="UniProtKB-UniRule"/>
</dbReference>
<dbReference type="EC" id="4.3.99.3" evidence="8"/>
<dbReference type="InterPro" id="IPR024924">
    <property type="entry name" value="7-CO-7-deazaguanine_synth-like"/>
</dbReference>
<dbReference type="InterPro" id="IPR013785">
    <property type="entry name" value="Aldolase_TIM"/>
</dbReference>
<evidence type="ECO:0000256" key="3">
    <source>
        <dbReference type="ARBA" id="ARBA00022723"/>
    </source>
</evidence>
<dbReference type="InterPro" id="IPR007197">
    <property type="entry name" value="rSAM"/>
</dbReference>
<dbReference type="HAMAP" id="MF_00917">
    <property type="entry name" value="QueE"/>
    <property type="match status" value="1"/>
</dbReference>
<feature type="binding site" evidence="8">
    <location>
        <begin position="147"/>
        <end position="149"/>
    </location>
    <ligand>
        <name>S-adenosyl-L-methionine</name>
        <dbReference type="ChEBI" id="CHEBI:59789"/>
    </ligand>
</feature>
<comment type="subunit">
    <text evidence="8">Homodimer.</text>
</comment>
<accession>A0ABD5VNH4</accession>
<feature type="binding site" evidence="8">
    <location>
        <position position="58"/>
    </location>
    <ligand>
        <name>substrate</name>
    </ligand>
</feature>
<dbReference type="Gene3D" id="3.20.20.70">
    <property type="entry name" value="Aldolase class I"/>
    <property type="match status" value="1"/>
</dbReference>
<name>A0ABD5VNH4_9EURY</name>
<dbReference type="EMBL" id="JBHSXN010000005">
    <property type="protein sequence ID" value="MFC6955059.1"/>
    <property type="molecule type" value="Genomic_DNA"/>
</dbReference>
<comment type="cofactor">
    <cofactor evidence="8">
        <name>[4Fe-4S] cluster</name>
        <dbReference type="ChEBI" id="CHEBI:49883"/>
    </cofactor>
    <text evidence="8">Binds 1 [4Fe-4S] cluster. The cluster is coordinated with 3 cysteines and an exchangeable S-adenosyl-L-methionine.</text>
</comment>
<dbReference type="CDD" id="cd01335">
    <property type="entry name" value="Radical_SAM"/>
    <property type="match status" value="1"/>
</dbReference>
<dbReference type="Proteomes" id="UP001596395">
    <property type="component" value="Unassembled WGS sequence"/>
</dbReference>
<feature type="binding site" evidence="8">
    <location>
        <position position="103"/>
    </location>
    <ligand>
        <name>substrate</name>
    </ligand>
</feature>
<dbReference type="SUPFAM" id="SSF102114">
    <property type="entry name" value="Radical SAM enzymes"/>
    <property type="match status" value="1"/>
</dbReference>
<comment type="similarity">
    <text evidence="8">Belongs to the radical SAM superfamily. 7-carboxy-7-deazaguanine synthase family.</text>
</comment>
<evidence type="ECO:0000256" key="8">
    <source>
        <dbReference type="HAMAP-Rule" id="MF_00917"/>
    </source>
</evidence>
<sequence length="270" mass="29608">MPVTDSIDDGDDGEDSDATRAAGDDATAPEGDALPVNELFESLQGEGKLAGTPSVFVRTSGCNLRCWYCDSYHTSWEPTHAWMSLDDVVAEVESFDADHVVLTGGEPLVHDASETLLERLADRGYHTTVETNGTIAPDAPMDLASISPKLANSVPTRERDPKGDGEWADRHDDRRIDLDALTALVESYDSQLKFVVSEADDLAEVNALVERIRDATTATVRDADVLLMPEGATRERLAETRERVADLALEHGYRYTPRLHVDLWNDAPET</sequence>
<feature type="binding site" evidence="8">
    <location>
        <position position="105"/>
    </location>
    <ligand>
        <name>S-adenosyl-L-methionine</name>
        <dbReference type="ChEBI" id="CHEBI:59789"/>
    </ligand>
</feature>
<feature type="compositionally biased region" description="Low complexity" evidence="9">
    <location>
        <begin position="19"/>
        <end position="28"/>
    </location>
</feature>
<keyword evidence="5 8" id="KW-0408">Iron</keyword>
<feature type="binding site" evidence="8">
    <location>
        <begin position="68"/>
        <end position="70"/>
    </location>
    <ligand>
        <name>S-adenosyl-L-methionine</name>
        <dbReference type="ChEBI" id="CHEBI:59789"/>
    </ligand>
</feature>
<feature type="binding site" evidence="8">
    <location>
        <position position="66"/>
    </location>
    <ligand>
        <name>[4Fe-4S] cluster</name>
        <dbReference type="ChEBI" id="CHEBI:49883"/>
        <note>4Fe-4S-S-AdoMet</note>
    </ligand>
</feature>
<dbReference type="GO" id="GO:0016840">
    <property type="term" value="F:carbon-nitrogen lyase activity"/>
    <property type="evidence" value="ECO:0007669"/>
    <property type="project" value="UniProtKB-UniRule"/>
</dbReference>
<keyword evidence="6 8" id="KW-0411">Iron-sulfur</keyword>
<feature type="binding site" evidence="8">
    <location>
        <position position="69"/>
    </location>
    <ligand>
        <name>[4Fe-4S] cluster</name>
        <dbReference type="ChEBI" id="CHEBI:49883"/>
        <note>4Fe-4S-S-AdoMet</note>
    </ligand>
</feature>
<dbReference type="Pfam" id="PF04055">
    <property type="entry name" value="Radical_SAM"/>
    <property type="match status" value="1"/>
</dbReference>
<evidence type="ECO:0000256" key="9">
    <source>
        <dbReference type="SAM" id="MobiDB-lite"/>
    </source>
</evidence>
<keyword evidence="12" id="KW-1185">Reference proteome</keyword>
<keyword evidence="3 8" id="KW-0479">Metal-binding</keyword>
<dbReference type="RefSeq" id="WP_336352001.1">
    <property type="nucleotide sequence ID" value="NZ_JAZAQL010000005.1"/>
</dbReference>
<keyword evidence="1 8" id="KW-0004">4Fe-4S</keyword>
<feature type="binding site" evidence="8">
    <location>
        <begin position="43"/>
        <end position="45"/>
    </location>
    <ligand>
        <name>substrate</name>
    </ligand>
</feature>
<evidence type="ECO:0000256" key="7">
    <source>
        <dbReference type="ARBA" id="ARBA00023239"/>
    </source>
</evidence>
<evidence type="ECO:0000313" key="12">
    <source>
        <dbReference type="Proteomes" id="UP001596395"/>
    </source>
</evidence>
<evidence type="ECO:0000256" key="2">
    <source>
        <dbReference type="ARBA" id="ARBA00022691"/>
    </source>
</evidence>
<dbReference type="InterPro" id="IPR058240">
    <property type="entry name" value="rSAM_sf"/>
</dbReference>
<evidence type="ECO:0000256" key="6">
    <source>
        <dbReference type="ARBA" id="ARBA00023014"/>
    </source>
</evidence>
<feature type="domain" description="Radical SAM core" evidence="10">
    <location>
        <begin position="49"/>
        <end position="266"/>
    </location>
</feature>
<evidence type="ECO:0000313" key="11">
    <source>
        <dbReference type="EMBL" id="MFC6955059.1"/>
    </source>
</evidence>
<feature type="binding site" evidence="8">
    <location>
        <position position="71"/>
    </location>
    <ligand>
        <name>Mg(2+)</name>
        <dbReference type="ChEBI" id="CHEBI:18420"/>
    </ligand>
</feature>
<evidence type="ECO:0000256" key="5">
    <source>
        <dbReference type="ARBA" id="ARBA00023004"/>
    </source>
</evidence>
<gene>
    <name evidence="8" type="primary">queE</name>
    <name evidence="11" type="ORF">ACFQGB_19525</name>
</gene>
<comment type="cofactor">
    <cofactor evidence="8">
        <name>S-adenosyl-L-methionine</name>
        <dbReference type="ChEBI" id="CHEBI:59789"/>
    </cofactor>
    <text evidence="8">Binds 1 S-adenosyl-L-methionine per subunit.</text>
</comment>
<comment type="caution">
    <text evidence="8">Lacks conserved residue(s) required for the propagation of feature annotation.</text>
</comment>
<dbReference type="PIRSF" id="PIRSF000370">
    <property type="entry name" value="QueE"/>
    <property type="match status" value="1"/>
</dbReference>
<feature type="binding site" evidence="8">
    <location>
        <position position="62"/>
    </location>
    <ligand>
        <name>[4Fe-4S] cluster</name>
        <dbReference type="ChEBI" id="CHEBI:49883"/>
        <note>4Fe-4S-S-AdoMet</note>
    </ligand>
</feature>
<protein>
    <recommendedName>
        <fullName evidence="8">7-carboxy-7-deazaguanine synthase</fullName>
        <shortName evidence="8">CDG synthase</shortName>
        <ecNumber evidence="8">4.3.99.3</ecNumber>
    </recommendedName>
    <alternativeName>
        <fullName evidence="8">Archaeosine biosynthesis protein QueE</fullName>
    </alternativeName>
</protein>
<dbReference type="PANTHER" id="PTHR42836:SF1">
    <property type="entry name" value="7-CARBOXY-7-DEAZAGUANINE SYNTHASE"/>
    <property type="match status" value="1"/>
</dbReference>
<keyword evidence="7 8" id="KW-0456">Lyase</keyword>
<comment type="function">
    <text evidence="8">Catalyzes the complex heterocyclic radical-mediated conversion of 6-carboxy-5,6,7,8-tetrahydropterin (CPH4) to 7-carboxy-7-deazaguanine (CDG), a step common to the biosynthetic pathways of all 7-deazapurine-containing compounds.</text>
</comment>
<feature type="region of interest" description="Disordered" evidence="9">
    <location>
        <begin position="1"/>
        <end position="33"/>
    </location>
</feature>
<comment type="catalytic activity">
    <reaction evidence="8">
        <text>6-carboxy-5,6,7,8-tetrahydropterin + H(+) = 7-carboxy-7-carbaguanine + NH4(+)</text>
        <dbReference type="Rhea" id="RHEA:27974"/>
        <dbReference type="ChEBI" id="CHEBI:15378"/>
        <dbReference type="ChEBI" id="CHEBI:28938"/>
        <dbReference type="ChEBI" id="CHEBI:61032"/>
        <dbReference type="ChEBI" id="CHEBI:61036"/>
        <dbReference type="EC" id="4.3.99.3"/>
    </reaction>
</comment>
<comment type="pathway">
    <text evidence="8">Purine metabolism; 7-cyano-7-deazaguanine biosynthesis.</text>
</comment>